<reference evidence="4 5" key="1">
    <citation type="submission" date="2018-07" db="EMBL/GenBank/DDBJ databases">
        <title>Venubactetium sediminum gen. nov., sp. nov., isolated from a marine solar saltern.</title>
        <authorList>
            <person name="Wang S."/>
        </authorList>
    </citation>
    <scope>NUCLEOTIDE SEQUENCE [LARGE SCALE GENOMIC DNA]</scope>
    <source>
        <strain evidence="4 5">WD2A32</strain>
    </source>
</reference>
<keyword evidence="1" id="KW-0813">Transport</keyword>
<keyword evidence="2" id="KW-0653">Protein transport</keyword>
<gene>
    <name evidence="4" type="ORF">DRB17_00170</name>
</gene>
<dbReference type="AlphaFoldDB" id="A0A369THP1"/>
<dbReference type="GO" id="GO:0005829">
    <property type="term" value="C:cytosol"/>
    <property type="evidence" value="ECO:0007669"/>
    <property type="project" value="TreeGrafter"/>
</dbReference>
<comment type="caution">
    <text evidence="4">The sequence shown here is derived from an EMBL/GenBank/DDBJ whole genome shotgun (WGS) entry which is preliminary data.</text>
</comment>
<feature type="compositionally biased region" description="Polar residues" evidence="3">
    <location>
        <begin position="251"/>
        <end position="264"/>
    </location>
</feature>
<dbReference type="PANTHER" id="PTHR34982">
    <property type="entry name" value="YOP PROTEINS TRANSLOCATION PROTEIN L"/>
    <property type="match status" value="1"/>
</dbReference>
<keyword evidence="5" id="KW-1185">Reference proteome</keyword>
<dbReference type="PANTHER" id="PTHR34982:SF1">
    <property type="entry name" value="FLAGELLAR ASSEMBLY PROTEIN FLIH"/>
    <property type="match status" value="1"/>
</dbReference>
<evidence type="ECO:0000256" key="2">
    <source>
        <dbReference type="ARBA" id="ARBA00022927"/>
    </source>
</evidence>
<evidence type="ECO:0000313" key="5">
    <source>
        <dbReference type="Proteomes" id="UP000253941"/>
    </source>
</evidence>
<protein>
    <submittedName>
        <fullName evidence="4">Uncharacterized protein</fullName>
    </submittedName>
</protein>
<proteinExistence type="predicted"/>
<evidence type="ECO:0000313" key="4">
    <source>
        <dbReference type="EMBL" id="RDD63637.1"/>
    </source>
</evidence>
<sequence>MAARHKFLFEKDFDEETEFFDEPEFASGPMLGEGAGTAVEEEPEPEPEAPTFSQEDIDAAREEGYRAGHAEGLETGRAEATAAAEQANADALDRLSQRLEELSAQVRGAAEQRSSESLEVALSLVRKLFPALTRRHGQSEIETLIVESLERLREEPRVVVRVADAQLDALRERIDGLAAKSGFAGKVVLLSDEDLAPGDARADWADGGAERDTARLWREIENAAARALGADRAADTLADRAASDNGAHETAGQTDGNGPATTGETDPASGPETGETANTPDRRSA</sequence>
<dbReference type="Proteomes" id="UP000253941">
    <property type="component" value="Unassembled WGS sequence"/>
</dbReference>
<accession>A0A369THP1</accession>
<evidence type="ECO:0000256" key="3">
    <source>
        <dbReference type="SAM" id="MobiDB-lite"/>
    </source>
</evidence>
<dbReference type="RefSeq" id="WP_114580150.1">
    <property type="nucleotide sequence ID" value="NZ_QPMH01000001.1"/>
</dbReference>
<dbReference type="InterPro" id="IPR051472">
    <property type="entry name" value="T3SS_Stator/FliH"/>
</dbReference>
<feature type="region of interest" description="Disordered" evidence="3">
    <location>
        <begin position="237"/>
        <end position="285"/>
    </location>
</feature>
<name>A0A369THP1_9PROT</name>
<organism evidence="4 5">
    <name type="scientific">Ferruginivarius sediminum</name>
    <dbReference type="NCBI Taxonomy" id="2661937"/>
    <lineage>
        <taxon>Bacteria</taxon>
        <taxon>Pseudomonadati</taxon>
        <taxon>Pseudomonadota</taxon>
        <taxon>Alphaproteobacteria</taxon>
        <taxon>Rhodospirillales</taxon>
        <taxon>Rhodospirillaceae</taxon>
        <taxon>Ferruginivarius</taxon>
    </lineage>
</organism>
<dbReference type="EMBL" id="QPMH01000001">
    <property type="protein sequence ID" value="RDD63637.1"/>
    <property type="molecule type" value="Genomic_DNA"/>
</dbReference>
<dbReference type="GO" id="GO:0015031">
    <property type="term" value="P:protein transport"/>
    <property type="evidence" value="ECO:0007669"/>
    <property type="project" value="UniProtKB-KW"/>
</dbReference>
<feature type="compositionally biased region" description="Basic and acidic residues" evidence="3">
    <location>
        <begin position="58"/>
        <end position="77"/>
    </location>
</feature>
<evidence type="ECO:0000256" key="1">
    <source>
        <dbReference type="ARBA" id="ARBA00022448"/>
    </source>
</evidence>
<feature type="region of interest" description="Disordered" evidence="3">
    <location>
        <begin position="24"/>
        <end position="85"/>
    </location>
</feature>